<organism evidence="1 2">
    <name type="scientific">Aegilops tauschii subsp. strangulata</name>
    <name type="common">Goatgrass</name>
    <dbReference type="NCBI Taxonomy" id="200361"/>
    <lineage>
        <taxon>Eukaryota</taxon>
        <taxon>Viridiplantae</taxon>
        <taxon>Streptophyta</taxon>
        <taxon>Embryophyta</taxon>
        <taxon>Tracheophyta</taxon>
        <taxon>Spermatophyta</taxon>
        <taxon>Magnoliopsida</taxon>
        <taxon>Liliopsida</taxon>
        <taxon>Poales</taxon>
        <taxon>Poaceae</taxon>
        <taxon>BOP clade</taxon>
        <taxon>Pooideae</taxon>
        <taxon>Triticodae</taxon>
        <taxon>Triticeae</taxon>
        <taxon>Triticinae</taxon>
        <taxon>Aegilops</taxon>
    </lineage>
</organism>
<dbReference type="Proteomes" id="UP000015105">
    <property type="component" value="Chromosome 6D"/>
</dbReference>
<reference evidence="1" key="5">
    <citation type="journal article" date="2021" name="G3 (Bethesda)">
        <title>Aegilops tauschii genome assembly Aet v5.0 features greater sequence contiguity and improved annotation.</title>
        <authorList>
            <person name="Wang L."/>
            <person name="Zhu T."/>
            <person name="Rodriguez J.C."/>
            <person name="Deal K.R."/>
            <person name="Dubcovsky J."/>
            <person name="McGuire P.E."/>
            <person name="Lux T."/>
            <person name="Spannagl M."/>
            <person name="Mayer K.F.X."/>
            <person name="Baldrich P."/>
            <person name="Meyers B.C."/>
            <person name="Huo N."/>
            <person name="Gu Y.Q."/>
            <person name="Zhou H."/>
            <person name="Devos K.M."/>
            <person name="Bennetzen J.L."/>
            <person name="Unver T."/>
            <person name="Budak H."/>
            <person name="Gulick P.J."/>
            <person name="Galiba G."/>
            <person name="Kalapos B."/>
            <person name="Nelson D.R."/>
            <person name="Li P."/>
            <person name="You F.M."/>
            <person name="Luo M.C."/>
            <person name="Dvorak J."/>
        </authorList>
    </citation>
    <scope>NUCLEOTIDE SEQUENCE [LARGE SCALE GENOMIC DNA]</scope>
    <source>
        <strain evidence="1">cv. AL8/78</strain>
    </source>
</reference>
<reference evidence="2" key="1">
    <citation type="journal article" date="2014" name="Science">
        <title>Ancient hybridizations among the ancestral genomes of bread wheat.</title>
        <authorList>
            <consortium name="International Wheat Genome Sequencing Consortium,"/>
            <person name="Marcussen T."/>
            <person name="Sandve S.R."/>
            <person name="Heier L."/>
            <person name="Spannagl M."/>
            <person name="Pfeifer M."/>
            <person name="Jakobsen K.S."/>
            <person name="Wulff B.B."/>
            <person name="Steuernagel B."/>
            <person name="Mayer K.F."/>
            <person name="Olsen O.A."/>
        </authorList>
    </citation>
    <scope>NUCLEOTIDE SEQUENCE [LARGE SCALE GENOMIC DNA]</scope>
    <source>
        <strain evidence="2">cv. AL8/78</strain>
    </source>
</reference>
<evidence type="ECO:0000313" key="2">
    <source>
        <dbReference type="Proteomes" id="UP000015105"/>
    </source>
</evidence>
<dbReference type="Gramene" id="AET6Gv20467900.8">
    <property type="protein sequence ID" value="AET6Gv20467900.8"/>
    <property type="gene ID" value="AET6Gv20467900"/>
</dbReference>
<proteinExistence type="predicted"/>
<name>A0A453NST1_AEGTS</name>
<keyword evidence="2" id="KW-1185">Reference proteome</keyword>
<accession>A0A453NST1</accession>
<evidence type="ECO:0000313" key="1">
    <source>
        <dbReference type="EnsemblPlants" id="AET6Gv20467900.8"/>
    </source>
</evidence>
<protein>
    <submittedName>
        <fullName evidence="1">Uncharacterized protein</fullName>
    </submittedName>
</protein>
<reference evidence="1" key="3">
    <citation type="journal article" date="2017" name="Nature">
        <title>Genome sequence of the progenitor of the wheat D genome Aegilops tauschii.</title>
        <authorList>
            <person name="Luo M.C."/>
            <person name="Gu Y.Q."/>
            <person name="Puiu D."/>
            <person name="Wang H."/>
            <person name="Twardziok S.O."/>
            <person name="Deal K.R."/>
            <person name="Huo N."/>
            <person name="Zhu T."/>
            <person name="Wang L."/>
            <person name="Wang Y."/>
            <person name="McGuire P.E."/>
            <person name="Liu S."/>
            <person name="Long H."/>
            <person name="Ramasamy R.K."/>
            <person name="Rodriguez J.C."/>
            <person name="Van S.L."/>
            <person name="Yuan L."/>
            <person name="Wang Z."/>
            <person name="Xia Z."/>
            <person name="Xiao L."/>
            <person name="Anderson O.D."/>
            <person name="Ouyang S."/>
            <person name="Liang Y."/>
            <person name="Zimin A.V."/>
            <person name="Pertea G."/>
            <person name="Qi P."/>
            <person name="Bennetzen J.L."/>
            <person name="Dai X."/>
            <person name="Dawson M.W."/>
            <person name="Muller H.G."/>
            <person name="Kugler K."/>
            <person name="Rivarola-Duarte L."/>
            <person name="Spannagl M."/>
            <person name="Mayer K.F.X."/>
            <person name="Lu F.H."/>
            <person name="Bevan M.W."/>
            <person name="Leroy P."/>
            <person name="Li P."/>
            <person name="You F.M."/>
            <person name="Sun Q."/>
            <person name="Liu Z."/>
            <person name="Lyons E."/>
            <person name="Wicker T."/>
            <person name="Salzberg S.L."/>
            <person name="Devos K.M."/>
            <person name="Dvorak J."/>
        </authorList>
    </citation>
    <scope>NUCLEOTIDE SEQUENCE [LARGE SCALE GENOMIC DNA]</scope>
    <source>
        <strain evidence="1">cv. AL8/78</strain>
    </source>
</reference>
<sequence length="70" mass="7985">MEPQEGRKGIPSLLSSQGECIATNITQVPTFFVYSHYSFTVKSLLSLICKFILCLPAHWLDTTDRTEKHR</sequence>
<reference evidence="2" key="2">
    <citation type="journal article" date="2017" name="Nat. Plants">
        <title>The Aegilops tauschii genome reveals multiple impacts of transposons.</title>
        <authorList>
            <person name="Zhao G."/>
            <person name="Zou C."/>
            <person name="Li K."/>
            <person name="Wang K."/>
            <person name="Li T."/>
            <person name="Gao L."/>
            <person name="Zhang X."/>
            <person name="Wang H."/>
            <person name="Yang Z."/>
            <person name="Liu X."/>
            <person name="Jiang W."/>
            <person name="Mao L."/>
            <person name="Kong X."/>
            <person name="Jiao Y."/>
            <person name="Jia J."/>
        </authorList>
    </citation>
    <scope>NUCLEOTIDE SEQUENCE [LARGE SCALE GENOMIC DNA]</scope>
    <source>
        <strain evidence="2">cv. AL8/78</strain>
    </source>
</reference>
<dbReference type="AlphaFoldDB" id="A0A453NST1"/>
<reference evidence="1" key="4">
    <citation type="submission" date="2019-03" db="UniProtKB">
        <authorList>
            <consortium name="EnsemblPlants"/>
        </authorList>
    </citation>
    <scope>IDENTIFICATION</scope>
</reference>
<dbReference type="EnsemblPlants" id="AET6Gv20467900.8">
    <property type="protein sequence ID" value="AET6Gv20467900.8"/>
    <property type="gene ID" value="AET6Gv20467900"/>
</dbReference>